<dbReference type="AlphaFoldDB" id="A0A0N4Y603"/>
<evidence type="ECO:0000313" key="3">
    <source>
        <dbReference type="Proteomes" id="UP000271162"/>
    </source>
</evidence>
<accession>A0A0N4Y603</accession>
<dbReference type="STRING" id="27835.A0A0N4Y603"/>
<evidence type="ECO:0000313" key="4">
    <source>
        <dbReference type="WBParaSite" id="NBR_0001147901-mRNA-1"/>
    </source>
</evidence>
<proteinExistence type="predicted"/>
<keyword evidence="3" id="KW-1185">Reference proteome</keyword>
<protein>
    <submittedName>
        <fullName evidence="4">AAA_lid_6 domain-containing protein</fullName>
    </submittedName>
</protein>
<dbReference type="Proteomes" id="UP000271162">
    <property type="component" value="Unassembled WGS sequence"/>
</dbReference>
<dbReference type="WBParaSite" id="NBR_0001147901-mRNA-1">
    <property type="protein sequence ID" value="NBR_0001147901-mRNA-1"/>
    <property type="gene ID" value="NBR_0001147901"/>
</dbReference>
<organism evidence="4">
    <name type="scientific">Nippostrongylus brasiliensis</name>
    <name type="common">Rat hookworm</name>
    <dbReference type="NCBI Taxonomy" id="27835"/>
    <lineage>
        <taxon>Eukaryota</taxon>
        <taxon>Metazoa</taxon>
        <taxon>Ecdysozoa</taxon>
        <taxon>Nematoda</taxon>
        <taxon>Chromadorea</taxon>
        <taxon>Rhabditida</taxon>
        <taxon>Rhabditina</taxon>
        <taxon>Rhabditomorpha</taxon>
        <taxon>Strongyloidea</taxon>
        <taxon>Heligmosomidae</taxon>
        <taxon>Nippostrongylus</taxon>
    </lineage>
</organism>
<reference evidence="2 3" key="2">
    <citation type="submission" date="2018-11" db="EMBL/GenBank/DDBJ databases">
        <authorList>
            <consortium name="Pathogen Informatics"/>
        </authorList>
    </citation>
    <scope>NUCLEOTIDE SEQUENCE [LARGE SCALE GENOMIC DNA]</scope>
</reference>
<gene>
    <name evidence="2" type="ORF">NBR_LOCUS11480</name>
</gene>
<dbReference type="Pfam" id="PF23387">
    <property type="entry name" value="TPR_IFT80_172"/>
    <property type="match status" value="1"/>
</dbReference>
<evidence type="ECO:0000313" key="2">
    <source>
        <dbReference type="EMBL" id="VDL75069.1"/>
    </source>
</evidence>
<feature type="domain" description="IFT80/172/WDR35 TPR" evidence="1">
    <location>
        <begin position="2"/>
        <end position="51"/>
    </location>
</feature>
<sequence>MHLEVVMGYRQQYLEKLGRKETDKAFLSHMGEVEIDFDHIREVVAESEAAENGDEGASRLVVRDWFVDPF</sequence>
<dbReference type="EMBL" id="UYSL01020534">
    <property type="protein sequence ID" value="VDL75069.1"/>
    <property type="molecule type" value="Genomic_DNA"/>
</dbReference>
<reference evidence="4" key="1">
    <citation type="submission" date="2017-02" db="UniProtKB">
        <authorList>
            <consortium name="WormBaseParasite"/>
        </authorList>
    </citation>
    <scope>IDENTIFICATION</scope>
</reference>
<dbReference type="InterPro" id="IPR056157">
    <property type="entry name" value="TPR_IFT80_172_dom"/>
</dbReference>
<name>A0A0N4Y603_NIPBR</name>
<evidence type="ECO:0000259" key="1">
    <source>
        <dbReference type="Pfam" id="PF23387"/>
    </source>
</evidence>